<gene>
    <name evidence="10" type="ORF">J8J14_10150</name>
</gene>
<feature type="transmembrane region" description="Helical" evidence="8">
    <location>
        <begin position="44"/>
        <end position="67"/>
    </location>
</feature>
<sequence>MTSFFGHSIRLEILGLFLVEAIAFFLLSYLVLTGGGSRLEVPGQANAALVAALLAISAGLASGVSGLYQPATWLRFGRVLTGSVIAALLLLAVAEMLPPLVLLEPASRLESALAILALFTVAVVMSRLLLLAGTRQGMFRRRILLLQGDGSAASRWPAEDPFLEVIPVPVRNLLEGDTTVLARLQQSRPWMVVADQPDQLPGGLRNSIASQGVPVVDASEFWERRLGRLDIASLPPEWLKSARIHHETRIECALRRVLDLVVGISLLLLTLPLILITAVAIKLETPGPILYRQERVGLNGRRFTLFKLRSMVADAEAGGAPRWATKGDSRVTRVGRIIRLCRIDELPQILNVLRGDMALVGPRPERPAFVAQLEQVIPHYAERAMVKPGVTGWAQVNFPYGSSVEDAREKLAYDLYYVKRRSLFLDLLIVVATVRVVLFQEGSR</sequence>
<comment type="caution">
    <text evidence="10">The sequence shown here is derived from an EMBL/GenBank/DDBJ whole genome shotgun (WGS) entry which is preliminary data.</text>
</comment>
<keyword evidence="11" id="KW-1185">Reference proteome</keyword>
<name>A0ABS4ADU3_9PROT</name>
<dbReference type="PANTHER" id="PTHR30576:SF21">
    <property type="entry name" value="UDP-GLUCOSE:UNDECAPRENYL-PHOSPHATE GLUCOSE-1-PHOSPHATE TRANSFERASE"/>
    <property type="match status" value="1"/>
</dbReference>
<accession>A0ABS4ADU3</accession>
<keyword evidence="6 8" id="KW-0472">Membrane</keyword>
<comment type="subcellular location">
    <subcellularLocation>
        <location evidence="1">Membrane</location>
        <topology evidence="1">Multi-pass membrane protein</topology>
    </subcellularLocation>
</comment>
<feature type="transmembrane region" description="Helical" evidence="8">
    <location>
        <begin position="79"/>
        <end position="100"/>
    </location>
</feature>
<reference evidence="10 11" key="1">
    <citation type="submission" date="2021-03" db="EMBL/GenBank/DDBJ databases">
        <authorList>
            <person name="So Y."/>
        </authorList>
    </citation>
    <scope>NUCLEOTIDE SEQUENCE [LARGE SCALE GENOMIC DNA]</scope>
    <source>
        <strain evidence="10 11">SSH11</strain>
    </source>
</reference>
<evidence type="ECO:0000259" key="9">
    <source>
        <dbReference type="Pfam" id="PF02397"/>
    </source>
</evidence>
<keyword evidence="3" id="KW-0808">Transferase</keyword>
<evidence type="ECO:0000256" key="4">
    <source>
        <dbReference type="ARBA" id="ARBA00022692"/>
    </source>
</evidence>
<evidence type="ECO:0000256" key="5">
    <source>
        <dbReference type="ARBA" id="ARBA00022989"/>
    </source>
</evidence>
<dbReference type="Pfam" id="PF02397">
    <property type="entry name" value="Bac_transf"/>
    <property type="match status" value="1"/>
</dbReference>
<comment type="similarity">
    <text evidence="2">Belongs to the bacterial sugar transferase family.</text>
</comment>
<dbReference type="RefSeq" id="WP_209379387.1">
    <property type="nucleotide sequence ID" value="NZ_JAGIZB010000008.1"/>
</dbReference>
<evidence type="ECO:0000256" key="2">
    <source>
        <dbReference type="ARBA" id="ARBA00006464"/>
    </source>
</evidence>
<evidence type="ECO:0000313" key="11">
    <source>
        <dbReference type="Proteomes" id="UP000681594"/>
    </source>
</evidence>
<feature type="transmembrane region" description="Helical" evidence="8">
    <location>
        <begin position="112"/>
        <end position="132"/>
    </location>
</feature>
<evidence type="ECO:0000256" key="6">
    <source>
        <dbReference type="ARBA" id="ARBA00023136"/>
    </source>
</evidence>
<dbReference type="Proteomes" id="UP000681594">
    <property type="component" value="Unassembled WGS sequence"/>
</dbReference>
<evidence type="ECO:0000256" key="1">
    <source>
        <dbReference type="ARBA" id="ARBA00004141"/>
    </source>
</evidence>
<dbReference type="InterPro" id="IPR003362">
    <property type="entry name" value="Bact_transf"/>
</dbReference>
<keyword evidence="4 8" id="KW-0812">Transmembrane</keyword>
<dbReference type="NCBIfam" id="TIGR03025">
    <property type="entry name" value="EPS_sugtrans"/>
    <property type="match status" value="1"/>
</dbReference>
<proteinExistence type="inferred from homology"/>
<feature type="transmembrane region" description="Helical" evidence="8">
    <location>
        <begin position="12"/>
        <end position="32"/>
    </location>
</feature>
<dbReference type="EMBL" id="JAGIZB010000008">
    <property type="protein sequence ID" value="MBP0445141.1"/>
    <property type="molecule type" value="Genomic_DNA"/>
</dbReference>
<evidence type="ECO:0000313" key="10">
    <source>
        <dbReference type="EMBL" id="MBP0445141.1"/>
    </source>
</evidence>
<dbReference type="PANTHER" id="PTHR30576">
    <property type="entry name" value="COLANIC BIOSYNTHESIS UDP-GLUCOSE LIPID CARRIER TRANSFERASE"/>
    <property type="match status" value="1"/>
</dbReference>
<evidence type="ECO:0000256" key="3">
    <source>
        <dbReference type="ARBA" id="ARBA00022679"/>
    </source>
</evidence>
<evidence type="ECO:0000256" key="7">
    <source>
        <dbReference type="ARBA" id="ARBA00023169"/>
    </source>
</evidence>
<keyword evidence="7" id="KW-0270">Exopolysaccharide synthesis</keyword>
<dbReference type="InterPro" id="IPR017475">
    <property type="entry name" value="EPS_sugar_tfrase"/>
</dbReference>
<feature type="transmembrane region" description="Helical" evidence="8">
    <location>
        <begin position="257"/>
        <end position="281"/>
    </location>
</feature>
<keyword evidence="5 8" id="KW-1133">Transmembrane helix</keyword>
<feature type="domain" description="Bacterial sugar transferase" evidence="9">
    <location>
        <begin position="255"/>
        <end position="438"/>
    </location>
</feature>
<organism evidence="10 11">
    <name type="scientific">Pararoseomonas baculiformis</name>
    <dbReference type="NCBI Taxonomy" id="2820812"/>
    <lineage>
        <taxon>Bacteria</taxon>
        <taxon>Pseudomonadati</taxon>
        <taxon>Pseudomonadota</taxon>
        <taxon>Alphaproteobacteria</taxon>
        <taxon>Acetobacterales</taxon>
        <taxon>Acetobacteraceae</taxon>
        <taxon>Pararoseomonas</taxon>
    </lineage>
</organism>
<protein>
    <submittedName>
        <fullName evidence="10">Exopolysaccharide biosynthesis polyprenyl glycosylphosphotransferase</fullName>
    </submittedName>
</protein>
<evidence type="ECO:0000256" key="8">
    <source>
        <dbReference type="SAM" id="Phobius"/>
    </source>
</evidence>